<sequence>MFDTLASVMRRALVLGASIGFAVGLVTGLVGLAIAGGPGLASGLVGAVLTILFLGITALGLLVSGRVTRRGGTAAYAVLMLAWFVKLVVFVLVMVGLRSQPWVVPGVLLVSIVGTVIASLVVDAVVVGRARIPVTDRV</sequence>
<gene>
    <name evidence="2" type="ORF">CLV52_2882</name>
</gene>
<comment type="caution">
    <text evidence="2">The sequence shown here is derived from an EMBL/GenBank/DDBJ whole genome shotgun (WGS) entry which is preliminary data.</text>
</comment>
<evidence type="ECO:0008006" key="4">
    <source>
        <dbReference type="Google" id="ProtNLM"/>
    </source>
</evidence>
<feature type="transmembrane region" description="Helical" evidence="1">
    <location>
        <begin position="75"/>
        <end position="97"/>
    </location>
</feature>
<reference evidence="2 3" key="1">
    <citation type="submission" date="2019-03" db="EMBL/GenBank/DDBJ databases">
        <title>Genomic Encyclopedia of Archaeal and Bacterial Type Strains, Phase II (KMG-II): from individual species to whole genera.</title>
        <authorList>
            <person name="Goeker M."/>
        </authorList>
    </citation>
    <scope>NUCLEOTIDE SEQUENCE [LARGE SCALE GENOMIC DNA]</scope>
    <source>
        <strain evidence="2 3">DSM 24782</strain>
    </source>
</reference>
<feature type="transmembrane region" description="Helical" evidence="1">
    <location>
        <begin position="12"/>
        <end position="34"/>
    </location>
</feature>
<keyword evidence="1" id="KW-0812">Transmembrane</keyword>
<evidence type="ECO:0000256" key="1">
    <source>
        <dbReference type="SAM" id="Phobius"/>
    </source>
</evidence>
<keyword evidence="1" id="KW-0472">Membrane</keyword>
<accession>A0A4R7FHM3</accession>
<dbReference type="EMBL" id="SOAM01000003">
    <property type="protein sequence ID" value="TDS75774.1"/>
    <property type="molecule type" value="Genomic_DNA"/>
</dbReference>
<keyword evidence="3" id="KW-1185">Reference proteome</keyword>
<evidence type="ECO:0000313" key="3">
    <source>
        <dbReference type="Proteomes" id="UP000295344"/>
    </source>
</evidence>
<name>A0A4R7FHM3_9MICO</name>
<protein>
    <recommendedName>
        <fullName evidence="4">ATP synthase protein I</fullName>
    </recommendedName>
</protein>
<evidence type="ECO:0000313" key="2">
    <source>
        <dbReference type="EMBL" id="TDS75774.1"/>
    </source>
</evidence>
<dbReference type="Proteomes" id="UP000295344">
    <property type="component" value="Unassembled WGS sequence"/>
</dbReference>
<keyword evidence="1" id="KW-1133">Transmembrane helix</keyword>
<dbReference type="AlphaFoldDB" id="A0A4R7FHM3"/>
<proteinExistence type="predicted"/>
<feature type="transmembrane region" description="Helical" evidence="1">
    <location>
        <begin position="103"/>
        <end position="127"/>
    </location>
</feature>
<dbReference type="RefSeq" id="WP_133767026.1">
    <property type="nucleotide sequence ID" value="NZ_BAAARP010000001.1"/>
</dbReference>
<organism evidence="2 3">
    <name type="scientific">Amnibacterium kyonggiense</name>
    <dbReference type="NCBI Taxonomy" id="595671"/>
    <lineage>
        <taxon>Bacteria</taxon>
        <taxon>Bacillati</taxon>
        <taxon>Actinomycetota</taxon>
        <taxon>Actinomycetes</taxon>
        <taxon>Micrococcales</taxon>
        <taxon>Microbacteriaceae</taxon>
        <taxon>Amnibacterium</taxon>
    </lineage>
</organism>
<feature type="transmembrane region" description="Helical" evidence="1">
    <location>
        <begin position="40"/>
        <end position="63"/>
    </location>
</feature>
<dbReference type="OrthoDB" id="5117309at2"/>